<feature type="transmembrane region" description="Helical" evidence="5">
    <location>
        <begin position="56"/>
        <end position="83"/>
    </location>
</feature>
<evidence type="ECO:0000313" key="6">
    <source>
        <dbReference type="EMBL" id="RHK05665.1"/>
    </source>
</evidence>
<feature type="transmembrane region" description="Helical" evidence="5">
    <location>
        <begin position="258"/>
        <end position="285"/>
    </location>
</feature>
<evidence type="ECO:0000256" key="4">
    <source>
        <dbReference type="ARBA" id="ARBA00023136"/>
    </source>
</evidence>
<evidence type="ECO:0000256" key="5">
    <source>
        <dbReference type="SAM" id="Phobius"/>
    </source>
</evidence>
<feature type="transmembrane region" description="Helical" evidence="5">
    <location>
        <begin position="116"/>
        <end position="138"/>
    </location>
</feature>
<dbReference type="InterPro" id="IPR002293">
    <property type="entry name" value="AA/rel_permease1"/>
</dbReference>
<dbReference type="Proteomes" id="UP000286288">
    <property type="component" value="Unassembled WGS sequence"/>
</dbReference>
<dbReference type="EMBL" id="QRMZ01000016">
    <property type="protein sequence ID" value="RHK05665.1"/>
    <property type="molecule type" value="Genomic_DNA"/>
</dbReference>
<evidence type="ECO:0000256" key="2">
    <source>
        <dbReference type="ARBA" id="ARBA00022692"/>
    </source>
</evidence>
<dbReference type="Pfam" id="PF13520">
    <property type="entry name" value="AA_permease_2"/>
    <property type="match status" value="1"/>
</dbReference>
<comment type="caution">
    <text evidence="6">The sequence shown here is derived from an EMBL/GenBank/DDBJ whole genome shotgun (WGS) entry which is preliminary data.</text>
</comment>
<evidence type="ECO:0000256" key="1">
    <source>
        <dbReference type="ARBA" id="ARBA00004141"/>
    </source>
</evidence>
<feature type="transmembrane region" description="Helical" evidence="5">
    <location>
        <begin position="305"/>
        <end position="332"/>
    </location>
</feature>
<accession>A0A415EQM7</accession>
<dbReference type="GO" id="GO:0022857">
    <property type="term" value="F:transmembrane transporter activity"/>
    <property type="evidence" value="ECO:0007669"/>
    <property type="project" value="InterPro"/>
</dbReference>
<feature type="transmembrane region" description="Helical" evidence="5">
    <location>
        <begin position="415"/>
        <end position="433"/>
    </location>
</feature>
<organism evidence="6 7">
    <name type="scientific">Enterococcus casseliflavus</name>
    <name type="common">Enterococcus flavescens</name>
    <dbReference type="NCBI Taxonomy" id="37734"/>
    <lineage>
        <taxon>Bacteria</taxon>
        <taxon>Bacillati</taxon>
        <taxon>Bacillota</taxon>
        <taxon>Bacilli</taxon>
        <taxon>Lactobacillales</taxon>
        <taxon>Enterococcaceae</taxon>
        <taxon>Enterococcus</taxon>
    </lineage>
</organism>
<sequence>MFHEKECRKSGVFETFVGRRPLKSAENDEQKLSRTAALALLSSDALSSIAYGTEQIVVVLVALSAAAIWYSLPIAAFVIILLISLTLSYRQIIHAYPHGGGAYVVSSENLGKNAGLIAGGSLLIDYMLTVAVSVSAGAEAITSAVPALFGHQVAISVVIVLLIMMMNLRGLRESASFLMIPVYTFIAVITVLIVVGLYNIVTGAQPLNATALPGAVVPGVSVALILRAFSSGSSSLTGVEAISNAVPFFKKPRAKNAAATLTIMAAILGFFFVGITFINYWYGIVPEAEVTVLSQIGSAVFGHGFMYYVLQFATALILAVAANTGFSAFPVLAYNLAKDKYMPHMYQDRGDRLGYSNGIITLAAGSIVLLFIFQGSTERLIPLYSIGVFIPFALSQSGMVVKWKKEGKGWFFKSIANIIGALISFAIIAILFVYRLGDIWPFFIIMPILLYIFYKIHDHYKKVAEQLRLEKQEALHVYEGNTVIVLVGNVTRVNIGALNYAQSIGDYVVAMHVSLDEDVKKEKEIEQEFKQKFPDVRFSVVHSSYRSIENPILRYVDLVSRNAAKHNYTTTVIIPQFVPRRRWQNILHNQTSLRLRFRLSWRENIIVSTYSYHLKK</sequence>
<keyword evidence="3 5" id="KW-1133">Transmembrane helix</keyword>
<feature type="transmembrane region" description="Helical" evidence="5">
    <location>
        <begin position="353"/>
        <end position="375"/>
    </location>
</feature>
<feature type="transmembrane region" description="Helical" evidence="5">
    <location>
        <begin position="439"/>
        <end position="456"/>
    </location>
</feature>
<feature type="transmembrane region" description="Helical" evidence="5">
    <location>
        <begin position="177"/>
        <end position="201"/>
    </location>
</feature>
<feature type="transmembrane region" description="Helical" evidence="5">
    <location>
        <begin position="144"/>
        <end position="165"/>
    </location>
</feature>
<keyword evidence="2 5" id="KW-0812">Transmembrane</keyword>
<keyword evidence="4 5" id="KW-0472">Membrane</keyword>
<dbReference type="InterPro" id="IPR053153">
    <property type="entry name" value="APC_K+_Transporter"/>
</dbReference>
<protein>
    <submittedName>
        <fullName evidence="6">APC family permease</fullName>
    </submittedName>
</protein>
<reference evidence="6 7" key="1">
    <citation type="submission" date="2018-08" db="EMBL/GenBank/DDBJ databases">
        <title>A genome reference for cultivated species of the human gut microbiota.</title>
        <authorList>
            <person name="Zou Y."/>
            <person name="Xue W."/>
            <person name="Luo G."/>
        </authorList>
    </citation>
    <scope>NUCLEOTIDE SEQUENCE [LARGE SCALE GENOMIC DNA]</scope>
    <source>
        <strain evidence="6 7">AF48-16</strain>
    </source>
</reference>
<proteinExistence type="predicted"/>
<dbReference type="PANTHER" id="PTHR47704:SF1">
    <property type="entry name" value="POTASSIUM TRANSPORTER KIMA"/>
    <property type="match status" value="1"/>
</dbReference>
<dbReference type="GO" id="GO:0016020">
    <property type="term" value="C:membrane"/>
    <property type="evidence" value="ECO:0007669"/>
    <property type="project" value="UniProtKB-SubCell"/>
</dbReference>
<name>A0A415EQM7_ENTCA</name>
<evidence type="ECO:0000313" key="7">
    <source>
        <dbReference type="Proteomes" id="UP000286288"/>
    </source>
</evidence>
<dbReference type="PANTHER" id="PTHR47704">
    <property type="entry name" value="POTASSIUM TRANSPORTER KIMA"/>
    <property type="match status" value="1"/>
</dbReference>
<evidence type="ECO:0000256" key="3">
    <source>
        <dbReference type="ARBA" id="ARBA00022989"/>
    </source>
</evidence>
<comment type="subcellular location">
    <subcellularLocation>
        <location evidence="1">Membrane</location>
        <topology evidence="1">Multi-pass membrane protein</topology>
    </subcellularLocation>
</comment>
<gene>
    <name evidence="6" type="ORF">DW084_12010</name>
</gene>
<feature type="transmembrane region" description="Helical" evidence="5">
    <location>
        <begin position="381"/>
        <end position="403"/>
    </location>
</feature>
<dbReference type="Gene3D" id="1.20.1740.10">
    <property type="entry name" value="Amino acid/polyamine transporter I"/>
    <property type="match status" value="1"/>
</dbReference>
<dbReference type="AlphaFoldDB" id="A0A415EQM7"/>